<name>A0A5A7T6D8_CUCMM</name>
<proteinExistence type="predicted"/>
<dbReference type="EMBL" id="SSTE01019034">
    <property type="protein sequence ID" value="KAA0037161.1"/>
    <property type="molecule type" value="Genomic_DNA"/>
</dbReference>
<protein>
    <submittedName>
        <fullName evidence="1">Ty3-gypsy retrotransposon protein</fullName>
    </submittedName>
</protein>
<reference evidence="1 2" key="1">
    <citation type="submission" date="2019-08" db="EMBL/GenBank/DDBJ databases">
        <title>Draft genome sequences of two oriental melons (Cucumis melo L. var makuwa).</title>
        <authorList>
            <person name="Kwon S.-Y."/>
        </authorList>
    </citation>
    <scope>NUCLEOTIDE SEQUENCE [LARGE SCALE GENOMIC DNA]</scope>
    <source>
        <strain evidence="2">cv. SW 3</strain>
        <tissue evidence="1">Leaf</tissue>
    </source>
</reference>
<organism evidence="1 2">
    <name type="scientific">Cucumis melo var. makuwa</name>
    <name type="common">Oriental melon</name>
    <dbReference type="NCBI Taxonomy" id="1194695"/>
    <lineage>
        <taxon>Eukaryota</taxon>
        <taxon>Viridiplantae</taxon>
        <taxon>Streptophyta</taxon>
        <taxon>Embryophyta</taxon>
        <taxon>Tracheophyta</taxon>
        <taxon>Spermatophyta</taxon>
        <taxon>Magnoliopsida</taxon>
        <taxon>eudicotyledons</taxon>
        <taxon>Gunneridae</taxon>
        <taxon>Pentapetalae</taxon>
        <taxon>rosids</taxon>
        <taxon>fabids</taxon>
        <taxon>Cucurbitales</taxon>
        <taxon>Cucurbitaceae</taxon>
        <taxon>Benincaseae</taxon>
        <taxon>Cucumis</taxon>
    </lineage>
</organism>
<gene>
    <name evidence="1" type="ORF">E6C27_scaffold379G00690</name>
</gene>
<dbReference type="AlphaFoldDB" id="A0A5A7T6D8"/>
<sequence length="125" mass="14287">MRFSRHVCPTLGIPVSPNVLSLRLQIYQAELSSLKVTAPLLTYSSLHLGFSTRRDLGFIINQHHVVTWDFYRYLVIDRVEAVMTEIERKINFLIKAVKERGHEIAALKDHMNARATPIVKACDKG</sequence>
<dbReference type="Proteomes" id="UP000321393">
    <property type="component" value="Unassembled WGS sequence"/>
</dbReference>
<comment type="caution">
    <text evidence="1">The sequence shown here is derived from an EMBL/GenBank/DDBJ whole genome shotgun (WGS) entry which is preliminary data.</text>
</comment>
<evidence type="ECO:0000313" key="2">
    <source>
        <dbReference type="Proteomes" id="UP000321393"/>
    </source>
</evidence>
<accession>A0A5A7T6D8</accession>
<evidence type="ECO:0000313" key="1">
    <source>
        <dbReference type="EMBL" id="KAA0037161.1"/>
    </source>
</evidence>